<keyword evidence="3 6" id="KW-0547">Nucleotide-binding</keyword>
<dbReference type="Gene3D" id="3.30.200.20">
    <property type="entry name" value="Phosphorylase Kinase, domain 1"/>
    <property type="match status" value="1"/>
</dbReference>
<dbReference type="CDD" id="cd14008">
    <property type="entry name" value="STKc_LKB1_CaMKK"/>
    <property type="match status" value="1"/>
</dbReference>
<feature type="compositionally biased region" description="Low complexity" evidence="7">
    <location>
        <begin position="848"/>
        <end position="861"/>
    </location>
</feature>
<dbReference type="SMART" id="SM00220">
    <property type="entry name" value="S_TKc"/>
    <property type="match status" value="1"/>
</dbReference>
<dbReference type="GO" id="GO:0005524">
    <property type="term" value="F:ATP binding"/>
    <property type="evidence" value="ECO:0007669"/>
    <property type="project" value="UniProtKB-UniRule"/>
</dbReference>
<dbReference type="GO" id="GO:0004674">
    <property type="term" value="F:protein serine/threonine kinase activity"/>
    <property type="evidence" value="ECO:0007669"/>
    <property type="project" value="UniProtKB-KW"/>
</dbReference>
<feature type="region of interest" description="Disordered" evidence="7">
    <location>
        <begin position="1"/>
        <end position="32"/>
    </location>
</feature>
<proteinExistence type="predicted"/>
<organism evidence="9">
    <name type="scientific">Dichomitus squalens</name>
    <dbReference type="NCBI Taxonomy" id="114155"/>
    <lineage>
        <taxon>Eukaryota</taxon>
        <taxon>Fungi</taxon>
        <taxon>Dikarya</taxon>
        <taxon>Basidiomycota</taxon>
        <taxon>Agaricomycotina</taxon>
        <taxon>Agaricomycetes</taxon>
        <taxon>Polyporales</taxon>
        <taxon>Polyporaceae</taxon>
        <taxon>Dichomitus</taxon>
    </lineage>
</organism>
<feature type="domain" description="Protein kinase" evidence="8">
    <location>
        <begin position="55"/>
        <end position="438"/>
    </location>
</feature>
<feature type="compositionally biased region" description="Basic and acidic residues" evidence="7">
    <location>
        <begin position="504"/>
        <end position="514"/>
    </location>
</feature>
<reference evidence="9" key="1">
    <citation type="submission" date="2019-01" db="EMBL/GenBank/DDBJ databases">
        <title>Draft genome sequences of three monokaryotic isolates of the white-rot basidiomycete fungus Dichomitus squalens.</title>
        <authorList>
            <consortium name="DOE Joint Genome Institute"/>
            <person name="Lopez S.C."/>
            <person name="Andreopoulos B."/>
            <person name="Pangilinan J."/>
            <person name="Lipzen A."/>
            <person name="Riley R."/>
            <person name="Ahrendt S."/>
            <person name="Ng V."/>
            <person name="Barry K."/>
            <person name="Daum C."/>
            <person name="Grigoriev I.V."/>
            <person name="Hilden K.S."/>
            <person name="Makela M.R."/>
            <person name="de Vries R.P."/>
        </authorList>
    </citation>
    <scope>NUCLEOTIDE SEQUENCE [LARGE SCALE GENOMIC DNA]</scope>
    <source>
        <strain evidence="9">OM18370.1</strain>
    </source>
</reference>
<dbReference type="InterPro" id="IPR000719">
    <property type="entry name" value="Prot_kinase_dom"/>
</dbReference>
<evidence type="ECO:0000256" key="5">
    <source>
        <dbReference type="ARBA" id="ARBA00022840"/>
    </source>
</evidence>
<feature type="region of interest" description="Disordered" evidence="7">
    <location>
        <begin position="290"/>
        <end position="318"/>
    </location>
</feature>
<keyword evidence="1" id="KW-0723">Serine/threonine-protein kinase</keyword>
<dbReference type="InterPro" id="IPR011009">
    <property type="entry name" value="Kinase-like_dom_sf"/>
</dbReference>
<feature type="binding site" evidence="6">
    <location>
        <position position="88"/>
    </location>
    <ligand>
        <name>ATP</name>
        <dbReference type="ChEBI" id="CHEBI:30616"/>
    </ligand>
</feature>
<feature type="compositionally biased region" description="Basic residues" evidence="7">
    <location>
        <begin position="715"/>
        <end position="726"/>
    </location>
</feature>
<evidence type="ECO:0000259" key="8">
    <source>
        <dbReference type="PROSITE" id="PS50011"/>
    </source>
</evidence>
<dbReference type="PANTHER" id="PTHR43895">
    <property type="entry name" value="CALCIUM/CALMODULIN-DEPENDENT PROTEIN KINASE KINASE-RELATED"/>
    <property type="match status" value="1"/>
</dbReference>
<feature type="region of interest" description="Disordered" evidence="7">
    <location>
        <begin position="494"/>
        <end position="761"/>
    </location>
</feature>
<name>A0A4Q9N2A2_9APHY</name>
<accession>A0A4Q9N2A2</accession>
<feature type="compositionally biased region" description="Low complexity" evidence="7">
    <location>
        <begin position="608"/>
        <end position="618"/>
    </location>
</feature>
<evidence type="ECO:0000256" key="2">
    <source>
        <dbReference type="ARBA" id="ARBA00022679"/>
    </source>
</evidence>
<feature type="compositionally biased region" description="Acidic residues" evidence="7">
    <location>
        <begin position="973"/>
        <end position="985"/>
    </location>
</feature>
<dbReference type="Pfam" id="PF00069">
    <property type="entry name" value="Pkinase"/>
    <property type="match status" value="2"/>
</dbReference>
<feature type="compositionally biased region" description="Polar residues" evidence="7">
    <location>
        <begin position="957"/>
        <end position="968"/>
    </location>
</feature>
<feature type="region of interest" description="Disordered" evidence="7">
    <location>
        <begin position="848"/>
        <end position="1026"/>
    </location>
</feature>
<feature type="compositionally biased region" description="Polar residues" evidence="7">
    <location>
        <begin position="1"/>
        <end position="28"/>
    </location>
</feature>
<dbReference type="PROSITE" id="PS50011">
    <property type="entry name" value="PROTEIN_KINASE_DOM"/>
    <property type="match status" value="1"/>
</dbReference>
<dbReference type="PANTHER" id="PTHR43895:SF152">
    <property type="entry name" value="SERINE_THREONINE-PROTEIN KINASE TOS3"/>
    <property type="match status" value="1"/>
</dbReference>
<evidence type="ECO:0000256" key="1">
    <source>
        <dbReference type="ARBA" id="ARBA00022527"/>
    </source>
</evidence>
<protein>
    <submittedName>
        <fullName evidence="9">Kinase-like domain-containing protein</fullName>
    </submittedName>
</protein>
<evidence type="ECO:0000256" key="3">
    <source>
        <dbReference type="ARBA" id="ARBA00022741"/>
    </source>
</evidence>
<dbReference type="SUPFAM" id="SSF56112">
    <property type="entry name" value="Protein kinase-like (PK-like)"/>
    <property type="match status" value="1"/>
</dbReference>
<dbReference type="AlphaFoldDB" id="A0A4Q9N2A2"/>
<sequence>MANAVASSSRDPPAQTRASMPSLSQHDSPQGVVMTHEIKHRRRTGLEGLKMINQYLLKIKVGKGQHGDVYLAEDTLALDEKNKKVAVKVVRRKNKSDRLKKLRRNDNLPRYPHLPLADQLGSTEHKIRKEIAIMKKLSHPHVVRLLEVIDDPLMDKIYMVMEYLGGGEIKWRTANDNPLLRVDQTRRICRDVILGLEYLHYQGIIHRDIKPANLLWTADRRTVKISDFGVSTFSYAQRLAAAGKGNFKEDDTDPILMDDSDLSKTAGTPMFLAPEIVADASESAYHLPLPHAHSQSSTQTQTQTQAQTPTQQQQRKKPPITKAIDIWAFGVTLYGLLFGTLPFHAQTEFEIYKVIRTQDWDVPETMGLDRVPTGGRYPALRQGAAAYERAKGKRPVGKLVATAADPEGVQVMGLLEGLLEKNAAKRITLEQVKRHPWILRDLANPEEWLRETQLTKYIPLEPTHDETSSAMSAVRFRWARLGTRIWSTIRNVRPQRSFRRARPRDRVERDRREEDEVGVQSAPHYVHVARLDRDREREPAERAVSGPRQLASGSVREKRRRSRQEISRNKSTNDIQTRPGGGGGGTTINMNNGKAPAGSFEPWAMWNSSSPGAGPSKSKSTETGLKIPSQSSRVTSPLPSPIAGPSSSVGTTSVGDYQHPPGERSPDSERPRSLVMSWMRKLGGSSSNSTHRQSSYSAYSSPMTESTVNLSQHRFSSHHPSPHHHQYQYPGVAATSPPSRDSAEAHATSRQSSVSMGMGGHLTKAMRAASWTAPDFAAHARPSEDMTSLYSGDRPDDVDDEAFLYGAGGVAGSPVPSVPNSALLSTVSSVHSIGPPSMSAAHAFLQRAEGASAEPAEASGSQDPVPSTPRTAPSAAARHRTTSPLAKVTYHACGDESPGSGSDSEDEGEDDDAAFSYDSADDSSSGFQPPRGRTGRTRDVLAPMHMLVNEDVGDVDTGSSTYEHQPSMAQLYADEDEESEDEDAVPLEVRTRRPSRSAAEMSPPRRPLSAHRATPQEGKQRPMICT</sequence>
<dbReference type="GO" id="GO:0007165">
    <property type="term" value="P:signal transduction"/>
    <property type="evidence" value="ECO:0007669"/>
    <property type="project" value="TreeGrafter"/>
</dbReference>
<gene>
    <name evidence="9" type="ORF">BD311DRAFT_736125</name>
</gene>
<evidence type="ECO:0000256" key="6">
    <source>
        <dbReference type="PROSITE-ProRule" id="PRU10141"/>
    </source>
</evidence>
<keyword evidence="2" id="KW-0808">Transferase</keyword>
<feature type="compositionally biased region" description="Basic and acidic residues" evidence="7">
    <location>
        <begin position="529"/>
        <end position="541"/>
    </location>
</feature>
<feature type="compositionally biased region" description="Low complexity" evidence="7">
    <location>
        <begin position="294"/>
        <end position="313"/>
    </location>
</feature>
<feature type="compositionally biased region" description="Acidic residues" evidence="7">
    <location>
        <begin position="903"/>
        <end position="913"/>
    </location>
</feature>
<evidence type="ECO:0000313" key="9">
    <source>
        <dbReference type="EMBL" id="TBU33332.1"/>
    </source>
</evidence>
<dbReference type="PROSITE" id="PS00107">
    <property type="entry name" value="PROTEIN_KINASE_ATP"/>
    <property type="match status" value="1"/>
</dbReference>
<dbReference type="Gene3D" id="1.10.510.10">
    <property type="entry name" value="Transferase(Phosphotransferase) domain 1"/>
    <property type="match status" value="1"/>
</dbReference>
<keyword evidence="4 9" id="KW-0418">Kinase</keyword>
<feature type="compositionally biased region" description="Polar residues" evidence="7">
    <location>
        <begin position="628"/>
        <end position="637"/>
    </location>
</feature>
<dbReference type="OrthoDB" id="68483at2759"/>
<feature type="compositionally biased region" description="Low complexity" evidence="7">
    <location>
        <begin position="646"/>
        <end position="655"/>
    </location>
</feature>
<dbReference type="Proteomes" id="UP000292957">
    <property type="component" value="Unassembled WGS sequence"/>
</dbReference>
<keyword evidence="5 6" id="KW-0067">ATP-binding</keyword>
<feature type="compositionally biased region" description="Basic and acidic residues" evidence="7">
    <location>
        <begin position="661"/>
        <end position="672"/>
    </location>
</feature>
<dbReference type="InterPro" id="IPR017441">
    <property type="entry name" value="Protein_kinase_ATP_BS"/>
</dbReference>
<feature type="compositionally biased region" description="Low complexity" evidence="7">
    <location>
        <begin position="914"/>
        <end position="925"/>
    </location>
</feature>
<evidence type="ECO:0000256" key="7">
    <source>
        <dbReference type="SAM" id="MobiDB-lite"/>
    </source>
</evidence>
<evidence type="ECO:0000256" key="4">
    <source>
        <dbReference type="ARBA" id="ARBA00022777"/>
    </source>
</evidence>
<feature type="compositionally biased region" description="Polar residues" evidence="7">
    <location>
        <begin position="684"/>
        <end position="714"/>
    </location>
</feature>
<dbReference type="EMBL" id="ML143391">
    <property type="protein sequence ID" value="TBU33332.1"/>
    <property type="molecule type" value="Genomic_DNA"/>
</dbReference>